<dbReference type="OrthoDB" id="6159030at2759"/>
<dbReference type="InterPro" id="IPR000477">
    <property type="entry name" value="RT_dom"/>
</dbReference>
<evidence type="ECO:0000313" key="1">
    <source>
        <dbReference type="EMBL" id="CAB3999623.1"/>
    </source>
</evidence>
<gene>
    <name evidence="1" type="ORF">PACLA_8A012880</name>
</gene>
<dbReference type="Pfam" id="PF00078">
    <property type="entry name" value="RVT_1"/>
    <property type="match status" value="1"/>
</dbReference>
<keyword evidence="1" id="KW-0808">Transferase</keyword>
<name>A0A7D9I7R9_PARCT</name>
<dbReference type="AlphaFoldDB" id="A0A7D9I7R9"/>
<reference evidence="1" key="1">
    <citation type="submission" date="2020-04" db="EMBL/GenBank/DDBJ databases">
        <authorList>
            <person name="Alioto T."/>
            <person name="Alioto T."/>
            <person name="Gomez Garrido J."/>
        </authorList>
    </citation>
    <scope>NUCLEOTIDE SEQUENCE</scope>
    <source>
        <strain evidence="1">A484AB</strain>
    </source>
</reference>
<organism evidence="1 2">
    <name type="scientific">Paramuricea clavata</name>
    <name type="common">Red gorgonian</name>
    <name type="synonym">Violescent sea-whip</name>
    <dbReference type="NCBI Taxonomy" id="317549"/>
    <lineage>
        <taxon>Eukaryota</taxon>
        <taxon>Metazoa</taxon>
        <taxon>Cnidaria</taxon>
        <taxon>Anthozoa</taxon>
        <taxon>Octocorallia</taxon>
        <taxon>Malacalcyonacea</taxon>
        <taxon>Plexauridae</taxon>
        <taxon>Paramuricea</taxon>
    </lineage>
</organism>
<dbReference type="PROSITE" id="PS50878">
    <property type="entry name" value="RT_POL"/>
    <property type="match status" value="1"/>
</dbReference>
<dbReference type="EMBL" id="CACRXK020003628">
    <property type="protein sequence ID" value="CAB3999623.1"/>
    <property type="molecule type" value="Genomic_DNA"/>
</dbReference>
<evidence type="ECO:0000313" key="2">
    <source>
        <dbReference type="Proteomes" id="UP001152795"/>
    </source>
</evidence>
<protein>
    <submittedName>
        <fullName evidence="1">RNA-directed DNA polymerase from mobile element jockey-like</fullName>
    </submittedName>
</protein>
<dbReference type="PANTHER" id="PTHR19446">
    <property type="entry name" value="REVERSE TRANSCRIPTASES"/>
    <property type="match status" value="1"/>
</dbReference>
<comment type="caution">
    <text evidence="1">The sequence shown here is derived from an EMBL/GenBank/DDBJ whole genome shotgun (WGS) entry which is preliminary data.</text>
</comment>
<dbReference type="InterPro" id="IPR043502">
    <property type="entry name" value="DNA/RNA_pol_sf"/>
</dbReference>
<dbReference type="Proteomes" id="UP001152795">
    <property type="component" value="Unassembled WGS sequence"/>
</dbReference>
<accession>A0A7D9I7R9</accession>
<keyword evidence="2" id="KW-1185">Reference proteome</keyword>
<proteinExistence type="predicted"/>
<dbReference type="GO" id="GO:0003964">
    <property type="term" value="F:RNA-directed DNA polymerase activity"/>
    <property type="evidence" value="ECO:0007669"/>
    <property type="project" value="UniProtKB-KW"/>
</dbReference>
<dbReference type="CDD" id="cd01650">
    <property type="entry name" value="RT_nLTR_like"/>
    <property type="match status" value="1"/>
</dbReference>
<keyword evidence="1" id="KW-0548">Nucleotidyltransferase</keyword>
<dbReference type="SUPFAM" id="SSF56672">
    <property type="entry name" value="DNA/RNA polymerases"/>
    <property type="match status" value="1"/>
</dbReference>
<sequence length="986" mass="113355">MKRLSLISVNSQSFCTGPIETFYSNNGLTKTTVDHILIRNDHIDLVKSCLVSDDDCGNLSFRRPIFCTIELCATNKLNNSIPKPPPAWKMIAVPSVRQAYESNVTAALDTLQFEDCSHVDISSIDDMLTDVTTALQSSADQSIPKLKFKSHLKPYWKEGLKPLHKKCRHFRKIWITQGRPRDPNNAFFRAYKQAKRDFRKQLRRKAYEYESKEYERFENIFDQDRGAFQRTMSTRRKDRGLQSYTLKINGKTIDDPNELREVWKDHYSDLYKLKYNSNFDAKFTSYVENCLVDYEIESLNASYDALDAAFTLNEISSTCAQLPNRKACGPDGLYYEHVKYGGQAVMKVLTEILNAIRVMEEIPNVLAVGDIISLYKTNKKDRHNKDNYRGITLLNVVGKIFERLILNRWMPFFGEKGFPNNLQYAYQAGKSCLDATMSLQEAVLHNIENGSKVYGCFLDTAKAFDTVWISGMFYKMFNLGIQGKTWRLLRNWYSKLTSRVIFDGAPSSEFPILQGVRQGGVLSPWLFMIFNNDLPQVLNECNESLWLNNLRCNPILVADDIAILSTRVKGLQVMLNCLENYSFKWHFEFNPSKTTVITFGETTQMRNRLTDSRSWTLYGVPIKEKQTWPHVGIELSGNFSSLKRTLEACAKAKSTMACLSNLGVRPNALNPICGANLWRSVVIPTALYGCELWNNMTEQELLSIERSLRHSAKRIQGLEPNTRSEAALGSLGLWSMEGQIDKAKLLYFGRLCLSSVTMTAKQIFINRLFSYLANPTKQKLGFIPDIVRILNKYDLFDYLATFVHESIIPSKNKWKKIVQTQIKNYETEKWKNGMLHKEELFFFKEIHTNLTPLYLWELAKRNPCEKLSIVKLVKIICGNVPRIFYLWTTCDPTVRCTLCQAQIWNINFHFIMICPHKNIWRNNLWEEISDKLPTNVLAALHSMDDVELYVSLLGGLNPNFIGNVSLKDELALIVVKHISKLCTITA</sequence>
<keyword evidence="1" id="KW-0695">RNA-directed DNA polymerase</keyword>